<dbReference type="InterPro" id="IPR050227">
    <property type="entry name" value="Rab"/>
</dbReference>
<keyword evidence="3" id="KW-0342">GTP-binding</keyword>
<dbReference type="GO" id="GO:0005525">
    <property type="term" value="F:GTP binding"/>
    <property type="evidence" value="ECO:0007669"/>
    <property type="project" value="UniProtKB-KW"/>
</dbReference>
<dbReference type="PRINTS" id="PR00449">
    <property type="entry name" value="RASTRNSFRMNG"/>
</dbReference>
<sequence>MFTNYILTSPKELTSLKESMYEYVFKFIVIGNSGVGKTSLVTKFVKKRFPRNTEPTFGVDFISKIVTLPDNKKIKLQIWDTAGSEIFHSLTQSYYHGSVGIILMYDVTNMRSFIALKNWIQEIKVNKSENATVILVANKTDLKYTRIIEYEEGKKLADESKMLFTETSAKQGNCKSMFETLTENIYSKMLAKHKLDSHIMKSVELDSINLGDLDSARNCTCCSW</sequence>
<evidence type="ECO:0000256" key="1">
    <source>
        <dbReference type="ARBA" id="ARBA00004112"/>
    </source>
</evidence>
<dbReference type="PANTHER" id="PTHR47977">
    <property type="entry name" value="RAS-RELATED PROTEIN RAB"/>
    <property type="match status" value="1"/>
</dbReference>
<dbReference type="SMART" id="SM00176">
    <property type="entry name" value="RAN"/>
    <property type="match status" value="1"/>
</dbReference>
<protein>
    <submittedName>
        <fullName evidence="5">Ras-related GTPase</fullName>
    </submittedName>
</protein>
<dbReference type="Pfam" id="PF00071">
    <property type="entry name" value="Ras"/>
    <property type="match status" value="1"/>
</dbReference>
<name>A0A481YMG6_9VIRU</name>
<keyword evidence="4" id="KW-0449">Lipoprotein</keyword>
<dbReference type="GO" id="GO:0003924">
    <property type="term" value="F:GTPase activity"/>
    <property type="evidence" value="ECO:0007669"/>
    <property type="project" value="InterPro"/>
</dbReference>
<accession>A0A481YMG6</accession>
<dbReference type="PROSITE" id="PS51420">
    <property type="entry name" value="RHO"/>
    <property type="match status" value="1"/>
</dbReference>
<dbReference type="NCBIfam" id="TIGR00231">
    <property type="entry name" value="small_GTP"/>
    <property type="match status" value="1"/>
</dbReference>
<evidence type="ECO:0000256" key="4">
    <source>
        <dbReference type="ARBA" id="ARBA00023288"/>
    </source>
</evidence>
<reference evidence="5" key="1">
    <citation type="journal article" date="2019" name="MBio">
        <title>Virus Genomes from Deep Sea Sediments Expand the Ocean Megavirome and Support Independent Origins of Viral Gigantism.</title>
        <authorList>
            <person name="Backstrom D."/>
            <person name="Yutin N."/>
            <person name="Jorgensen S.L."/>
            <person name="Dharamshi J."/>
            <person name="Homa F."/>
            <person name="Zaremba-Niedwiedzka K."/>
            <person name="Spang A."/>
            <person name="Wolf Y.I."/>
            <person name="Koonin E.V."/>
            <person name="Ettema T.J."/>
        </authorList>
    </citation>
    <scope>NUCLEOTIDE SEQUENCE</scope>
</reference>
<dbReference type="PROSITE" id="PS51421">
    <property type="entry name" value="RAS"/>
    <property type="match status" value="1"/>
</dbReference>
<dbReference type="FunFam" id="3.40.50.300:FF:001129">
    <property type="entry name" value="ras-related protein Rab-44 isoform X2"/>
    <property type="match status" value="1"/>
</dbReference>
<comment type="subcellular location">
    <subcellularLocation>
        <location evidence="1">Host cell membrane</location>
        <topology evidence="1">Lipid-anchor</topology>
        <orientation evidence="1">Cytoplasmic side</orientation>
    </subcellularLocation>
</comment>
<organism evidence="5">
    <name type="scientific">Pithovirus LCDPAC01</name>
    <dbReference type="NCBI Taxonomy" id="2506600"/>
    <lineage>
        <taxon>Viruses</taxon>
        <taxon>Pithoviruses</taxon>
    </lineage>
</organism>
<evidence type="ECO:0000313" key="5">
    <source>
        <dbReference type="EMBL" id="QBK84575.1"/>
    </source>
</evidence>
<dbReference type="InterPro" id="IPR001806">
    <property type="entry name" value="Small_GTPase"/>
</dbReference>
<dbReference type="SMART" id="SM00173">
    <property type="entry name" value="RAS"/>
    <property type="match status" value="1"/>
</dbReference>
<evidence type="ECO:0000256" key="3">
    <source>
        <dbReference type="ARBA" id="ARBA00023134"/>
    </source>
</evidence>
<dbReference type="CDD" id="cd00154">
    <property type="entry name" value="Rab"/>
    <property type="match status" value="1"/>
</dbReference>
<dbReference type="InterPro" id="IPR005225">
    <property type="entry name" value="Small_GTP-bd"/>
</dbReference>
<keyword evidence="2" id="KW-0547">Nucleotide-binding</keyword>
<dbReference type="SUPFAM" id="SSF52540">
    <property type="entry name" value="P-loop containing nucleoside triphosphate hydrolases"/>
    <property type="match status" value="1"/>
</dbReference>
<dbReference type="SMART" id="SM00174">
    <property type="entry name" value="RHO"/>
    <property type="match status" value="1"/>
</dbReference>
<dbReference type="Gene3D" id="3.40.50.300">
    <property type="entry name" value="P-loop containing nucleotide triphosphate hydrolases"/>
    <property type="match status" value="1"/>
</dbReference>
<dbReference type="EMBL" id="MK500279">
    <property type="protein sequence ID" value="QBK84575.1"/>
    <property type="molecule type" value="Genomic_DNA"/>
</dbReference>
<proteinExistence type="predicted"/>
<gene>
    <name evidence="5" type="ORF">LCDPAC01_00560</name>
</gene>
<dbReference type="InterPro" id="IPR027417">
    <property type="entry name" value="P-loop_NTPase"/>
</dbReference>
<dbReference type="PROSITE" id="PS51419">
    <property type="entry name" value="RAB"/>
    <property type="match status" value="1"/>
</dbReference>
<dbReference type="GO" id="GO:0020002">
    <property type="term" value="C:host cell plasma membrane"/>
    <property type="evidence" value="ECO:0007669"/>
    <property type="project" value="UniProtKB-SubCell"/>
</dbReference>
<evidence type="ECO:0000256" key="2">
    <source>
        <dbReference type="ARBA" id="ARBA00022741"/>
    </source>
</evidence>
<dbReference type="SMART" id="SM00175">
    <property type="entry name" value="RAB"/>
    <property type="match status" value="1"/>
</dbReference>